<sequence length="102" mass="11013">MRKDARANRPGWDHGQKTVSSPGTAEQLDALTIPDGFELVVRALPGNDGNIFLGNSKANAEDADKRLTFSAGNGITLKVKNADRVWVDAAQADEGVDYWTEV</sequence>
<reference evidence="2" key="1">
    <citation type="journal article" date="2014" name="Front. Microbiol.">
        <title>High frequency of phylogenetically diverse reductive dehalogenase-homologous genes in deep subseafloor sedimentary metagenomes.</title>
        <authorList>
            <person name="Kawai M."/>
            <person name="Futagami T."/>
            <person name="Toyoda A."/>
            <person name="Takaki Y."/>
            <person name="Nishi S."/>
            <person name="Hori S."/>
            <person name="Arai W."/>
            <person name="Tsubouchi T."/>
            <person name="Morono Y."/>
            <person name="Uchiyama I."/>
            <person name="Ito T."/>
            <person name="Fujiyama A."/>
            <person name="Inagaki F."/>
            <person name="Takami H."/>
        </authorList>
    </citation>
    <scope>NUCLEOTIDE SEQUENCE</scope>
    <source>
        <strain evidence="2">Expedition CK06-06</strain>
    </source>
</reference>
<proteinExistence type="predicted"/>
<dbReference type="AlphaFoldDB" id="X1V1X9"/>
<protein>
    <submittedName>
        <fullName evidence="2">Uncharacterized protein</fullName>
    </submittedName>
</protein>
<organism evidence="2">
    <name type="scientific">marine sediment metagenome</name>
    <dbReference type="NCBI Taxonomy" id="412755"/>
    <lineage>
        <taxon>unclassified sequences</taxon>
        <taxon>metagenomes</taxon>
        <taxon>ecological metagenomes</taxon>
    </lineage>
</organism>
<evidence type="ECO:0000313" key="2">
    <source>
        <dbReference type="EMBL" id="GAJ06166.1"/>
    </source>
</evidence>
<gene>
    <name evidence="2" type="ORF">S12H4_41384</name>
</gene>
<feature type="region of interest" description="Disordered" evidence="1">
    <location>
        <begin position="1"/>
        <end position="25"/>
    </location>
</feature>
<name>X1V1X9_9ZZZZ</name>
<evidence type="ECO:0000256" key="1">
    <source>
        <dbReference type="SAM" id="MobiDB-lite"/>
    </source>
</evidence>
<accession>X1V1X9</accession>
<comment type="caution">
    <text evidence="2">The sequence shown here is derived from an EMBL/GenBank/DDBJ whole genome shotgun (WGS) entry which is preliminary data.</text>
</comment>
<dbReference type="EMBL" id="BARW01025217">
    <property type="protein sequence ID" value="GAJ06166.1"/>
    <property type="molecule type" value="Genomic_DNA"/>
</dbReference>
<feature type="compositionally biased region" description="Basic and acidic residues" evidence="1">
    <location>
        <begin position="1"/>
        <end position="16"/>
    </location>
</feature>